<dbReference type="SUPFAM" id="SSF75217">
    <property type="entry name" value="alpha/beta knot"/>
    <property type="match status" value="1"/>
</dbReference>
<evidence type="ECO:0000259" key="4">
    <source>
        <dbReference type="SMART" id="SM00967"/>
    </source>
</evidence>
<name>A0A1E5FYG8_9FIRM</name>
<dbReference type="AlphaFoldDB" id="A0A1E5FYG8"/>
<dbReference type="GO" id="GO:0005737">
    <property type="term" value="C:cytoplasm"/>
    <property type="evidence" value="ECO:0007669"/>
    <property type="project" value="UniProtKB-ARBA"/>
</dbReference>
<dbReference type="GO" id="GO:0032259">
    <property type="term" value="P:methylation"/>
    <property type="evidence" value="ECO:0007669"/>
    <property type="project" value="UniProtKB-KW"/>
</dbReference>
<gene>
    <name evidence="5" type="ORF">BHF68_12285</name>
</gene>
<protein>
    <recommendedName>
        <fullName evidence="4">RNA 2-O ribose methyltransferase substrate binding domain-containing protein</fullName>
    </recommendedName>
</protein>
<dbReference type="SMART" id="SM00967">
    <property type="entry name" value="SpoU_sub_bind"/>
    <property type="match status" value="1"/>
</dbReference>
<dbReference type="GO" id="GO:0006396">
    <property type="term" value="P:RNA processing"/>
    <property type="evidence" value="ECO:0007669"/>
    <property type="project" value="InterPro"/>
</dbReference>
<dbReference type="Gene3D" id="3.30.1330.30">
    <property type="match status" value="1"/>
</dbReference>
<dbReference type="GO" id="GO:0008173">
    <property type="term" value="F:RNA methyltransferase activity"/>
    <property type="evidence" value="ECO:0007669"/>
    <property type="project" value="InterPro"/>
</dbReference>
<comment type="caution">
    <text evidence="5">The sequence shown here is derived from an EMBL/GenBank/DDBJ whole genome shotgun (WGS) entry which is preliminary data.</text>
</comment>
<dbReference type="InterPro" id="IPR029028">
    <property type="entry name" value="Alpha/beta_knot_MTases"/>
</dbReference>
<dbReference type="CDD" id="cd18095">
    <property type="entry name" value="SpoU-like_rRNA-MTase"/>
    <property type="match status" value="1"/>
</dbReference>
<keyword evidence="6" id="KW-1185">Reference proteome</keyword>
<dbReference type="PANTHER" id="PTHR43191:SF2">
    <property type="entry name" value="RRNA METHYLTRANSFERASE 3, MITOCHONDRIAL"/>
    <property type="match status" value="1"/>
</dbReference>
<feature type="domain" description="RNA 2-O ribose methyltransferase substrate binding" evidence="4">
    <location>
        <begin position="34"/>
        <end position="110"/>
    </location>
</feature>
<dbReference type="InterPro" id="IPR029064">
    <property type="entry name" value="Ribosomal_eL30-like_sf"/>
</dbReference>
<evidence type="ECO:0000256" key="3">
    <source>
        <dbReference type="ARBA" id="ARBA00022679"/>
    </source>
</evidence>
<sequence length="283" mass="31131">MIVTKSIQSLDNPRIKYINKLKQRKYRKQEASFIIEGEKIILEALKRNKLANYYKVKELYVSDSFAFQNLIISDIEKIPVYTVTDKVFSNISTVQSPQGCLAVIEKVDLDIAQVLELRDKQATKKYQLIFLLDGIQDPGNVGTIIRTADAVGAEAVILGAGTVDTFNDKVIRSAMGSIFHVPVLELEIITAAKILKEQQYQLLAADLSGVSYFDLHSSMDMSEAKLAIVLGNEGSGLSDGIKQNVDSFVSIPMPGSAESLNVSVAAGIIAFDIVRQWGLQNQS</sequence>
<evidence type="ECO:0000313" key="5">
    <source>
        <dbReference type="EMBL" id="OEF95615.1"/>
    </source>
</evidence>
<dbReference type="InterPro" id="IPR051259">
    <property type="entry name" value="rRNA_Methyltransferase"/>
</dbReference>
<keyword evidence="3" id="KW-0808">Transferase</keyword>
<evidence type="ECO:0000256" key="2">
    <source>
        <dbReference type="ARBA" id="ARBA00022603"/>
    </source>
</evidence>
<dbReference type="Proteomes" id="UP000094296">
    <property type="component" value="Unassembled WGS sequence"/>
</dbReference>
<accession>A0A1E5FYG8</accession>
<dbReference type="InterPro" id="IPR013123">
    <property type="entry name" value="SpoU_subst-bd"/>
</dbReference>
<dbReference type="PANTHER" id="PTHR43191">
    <property type="entry name" value="RRNA METHYLTRANSFERASE 3"/>
    <property type="match status" value="1"/>
</dbReference>
<dbReference type="Pfam" id="PF22435">
    <property type="entry name" value="MRM3-like_sub_bind"/>
    <property type="match status" value="1"/>
</dbReference>
<evidence type="ECO:0000313" key="6">
    <source>
        <dbReference type="Proteomes" id="UP000094296"/>
    </source>
</evidence>
<dbReference type="STRING" id="766136.BHF68_12285"/>
<reference evidence="5 6" key="1">
    <citation type="submission" date="2016-09" db="EMBL/GenBank/DDBJ databases">
        <title>Draft genome sequence for the type strain of Desulfuribacillus alkaliarsenatis AHT28, an obligately anaerobic, sulfidogenic bacterium isolated from Russian soda lake sediments.</title>
        <authorList>
            <person name="Abin C.A."/>
            <person name="Hollibaugh J.T."/>
        </authorList>
    </citation>
    <scope>NUCLEOTIDE SEQUENCE [LARGE SCALE GENOMIC DNA]</scope>
    <source>
        <strain evidence="5 6">AHT28</strain>
    </source>
</reference>
<organism evidence="5 6">
    <name type="scientific">Desulfuribacillus alkaliarsenatis</name>
    <dbReference type="NCBI Taxonomy" id="766136"/>
    <lineage>
        <taxon>Bacteria</taxon>
        <taxon>Bacillati</taxon>
        <taxon>Bacillota</taxon>
        <taxon>Desulfuribacillia</taxon>
        <taxon>Desulfuribacillales</taxon>
        <taxon>Desulfuribacillaceae</taxon>
        <taxon>Desulfuribacillus</taxon>
    </lineage>
</organism>
<dbReference type="Gene3D" id="3.40.1280.10">
    <property type="match status" value="1"/>
</dbReference>
<comment type="similarity">
    <text evidence="1">Belongs to the class IV-like SAM-binding methyltransferase superfamily. RNA methyltransferase TrmH family.</text>
</comment>
<dbReference type="EMBL" id="MIJE01000036">
    <property type="protein sequence ID" value="OEF95615.1"/>
    <property type="molecule type" value="Genomic_DNA"/>
</dbReference>
<dbReference type="InterPro" id="IPR053888">
    <property type="entry name" value="MRM3-like_sub_bind"/>
</dbReference>
<dbReference type="InterPro" id="IPR029026">
    <property type="entry name" value="tRNA_m1G_MTases_N"/>
</dbReference>
<dbReference type="Pfam" id="PF00588">
    <property type="entry name" value="SpoU_methylase"/>
    <property type="match status" value="1"/>
</dbReference>
<dbReference type="InterPro" id="IPR001537">
    <property type="entry name" value="SpoU_MeTrfase"/>
</dbReference>
<dbReference type="RefSeq" id="WP_069644428.1">
    <property type="nucleotide sequence ID" value="NZ_MIJE01000036.1"/>
</dbReference>
<dbReference type="SUPFAM" id="SSF55315">
    <property type="entry name" value="L30e-like"/>
    <property type="match status" value="1"/>
</dbReference>
<keyword evidence="2" id="KW-0489">Methyltransferase</keyword>
<dbReference type="OrthoDB" id="9794400at2"/>
<dbReference type="GO" id="GO:0003723">
    <property type="term" value="F:RNA binding"/>
    <property type="evidence" value="ECO:0007669"/>
    <property type="project" value="InterPro"/>
</dbReference>
<evidence type="ECO:0000256" key="1">
    <source>
        <dbReference type="ARBA" id="ARBA00007228"/>
    </source>
</evidence>
<proteinExistence type="inferred from homology"/>